<dbReference type="PROSITE" id="PS50995">
    <property type="entry name" value="HTH_MARR_2"/>
    <property type="match status" value="1"/>
</dbReference>
<proteinExistence type="predicted"/>
<dbReference type="GO" id="GO:0003700">
    <property type="term" value="F:DNA-binding transcription factor activity"/>
    <property type="evidence" value="ECO:0007669"/>
    <property type="project" value="InterPro"/>
</dbReference>
<sequence length="139" mass="15332">MLSPGYWLYRAALTWRSRMEASLSPLGLTYTQFMLLAATGWLEHIGGPPTQQRVADEAGVDRQMTSRVIRTLQERGLVARDAHETHGRALRLSLTEAGRTLTGQAVEIVRGLDEQVFGADPATLRAELRAIAELPPPPE</sequence>
<dbReference type="InterPro" id="IPR039422">
    <property type="entry name" value="MarR/SlyA-like"/>
</dbReference>
<reference evidence="5 6" key="1">
    <citation type="submission" date="2016-10" db="EMBL/GenBank/DDBJ databases">
        <authorList>
            <person name="de Groot N.N."/>
        </authorList>
    </citation>
    <scope>NUCLEOTIDE SEQUENCE [LARGE SCALE GENOMIC DNA]</scope>
    <source>
        <strain evidence="5 6">CGMCC 4.6533</strain>
    </source>
</reference>
<evidence type="ECO:0000256" key="2">
    <source>
        <dbReference type="ARBA" id="ARBA00023125"/>
    </source>
</evidence>
<name>A0A1G8BPH6_9ACTN</name>
<dbReference type="AlphaFoldDB" id="A0A1G8BPH6"/>
<evidence type="ECO:0000256" key="3">
    <source>
        <dbReference type="ARBA" id="ARBA00023163"/>
    </source>
</evidence>
<dbReference type="SUPFAM" id="SSF46785">
    <property type="entry name" value="Winged helix' DNA-binding domain"/>
    <property type="match status" value="1"/>
</dbReference>
<dbReference type="SMART" id="SM00347">
    <property type="entry name" value="HTH_MARR"/>
    <property type="match status" value="1"/>
</dbReference>
<protein>
    <submittedName>
        <fullName evidence="5">DNA-binding transcriptional regulator, MarR family</fullName>
    </submittedName>
</protein>
<dbReference type="InterPro" id="IPR036388">
    <property type="entry name" value="WH-like_DNA-bd_sf"/>
</dbReference>
<keyword evidence="3" id="KW-0804">Transcription</keyword>
<keyword evidence="1" id="KW-0805">Transcription regulation</keyword>
<keyword evidence="2 5" id="KW-0238">DNA-binding</keyword>
<evidence type="ECO:0000313" key="5">
    <source>
        <dbReference type="EMBL" id="SDH35073.1"/>
    </source>
</evidence>
<dbReference type="PANTHER" id="PTHR33164:SF64">
    <property type="entry name" value="TRANSCRIPTIONAL REGULATOR SLYA"/>
    <property type="match status" value="1"/>
</dbReference>
<dbReference type="InterPro" id="IPR036390">
    <property type="entry name" value="WH_DNA-bd_sf"/>
</dbReference>
<dbReference type="Pfam" id="PF12802">
    <property type="entry name" value="MarR_2"/>
    <property type="match status" value="1"/>
</dbReference>
<dbReference type="Proteomes" id="UP000199202">
    <property type="component" value="Unassembled WGS sequence"/>
</dbReference>
<feature type="domain" description="HTH marR-type" evidence="4">
    <location>
        <begin position="1"/>
        <end position="139"/>
    </location>
</feature>
<dbReference type="InterPro" id="IPR000835">
    <property type="entry name" value="HTH_MarR-typ"/>
</dbReference>
<dbReference type="Gene3D" id="1.10.10.10">
    <property type="entry name" value="Winged helix-like DNA-binding domain superfamily/Winged helix DNA-binding domain"/>
    <property type="match status" value="1"/>
</dbReference>
<gene>
    <name evidence="5" type="ORF">SAMN05421869_10285</name>
</gene>
<dbReference type="GO" id="GO:0003677">
    <property type="term" value="F:DNA binding"/>
    <property type="evidence" value="ECO:0007669"/>
    <property type="project" value="UniProtKB-KW"/>
</dbReference>
<accession>A0A1G8BPH6</accession>
<evidence type="ECO:0000259" key="4">
    <source>
        <dbReference type="PROSITE" id="PS50995"/>
    </source>
</evidence>
<dbReference type="EMBL" id="FNDJ01000002">
    <property type="protein sequence ID" value="SDH35073.1"/>
    <property type="molecule type" value="Genomic_DNA"/>
</dbReference>
<dbReference type="GO" id="GO:0006950">
    <property type="term" value="P:response to stress"/>
    <property type="evidence" value="ECO:0007669"/>
    <property type="project" value="TreeGrafter"/>
</dbReference>
<dbReference type="PANTHER" id="PTHR33164">
    <property type="entry name" value="TRANSCRIPTIONAL REGULATOR, MARR FAMILY"/>
    <property type="match status" value="1"/>
</dbReference>
<organism evidence="5 6">
    <name type="scientific">Nonomuraea jiangxiensis</name>
    <dbReference type="NCBI Taxonomy" id="633440"/>
    <lineage>
        <taxon>Bacteria</taxon>
        <taxon>Bacillati</taxon>
        <taxon>Actinomycetota</taxon>
        <taxon>Actinomycetes</taxon>
        <taxon>Streptosporangiales</taxon>
        <taxon>Streptosporangiaceae</taxon>
        <taxon>Nonomuraea</taxon>
    </lineage>
</organism>
<evidence type="ECO:0000313" key="6">
    <source>
        <dbReference type="Proteomes" id="UP000199202"/>
    </source>
</evidence>
<keyword evidence="6" id="KW-1185">Reference proteome</keyword>
<evidence type="ECO:0000256" key="1">
    <source>
        <dbReference type="ARBA" id="ARBA00023015"/>
    </source>
</evidence>